<proteinExistence type="predicted"/>
<dbReference type="STRING" id="1121117.SAMN02745977_02164"/>
<gene>
    <name evidence="1" type="ORF">SAMN02745977_02164</name>
</gene>
<dbReference type="EMBL" id="FOCW01000008">
    <property type="protein sequence ID" value="SEN84577.1"/>
    <property type="molecule type" value="Genomic_DNA"/>
</dbReference>
<organism evidence="1 2">
    <name type="scientific">Brachymonas denitrificans DSM 15123</name>
    <dbReference type="NCBI Taxonomy" id="1121117"/>
    <lineage>
        <taxon>Bacteria</taxon>
        <taxon>Pseudomonadati</taxon>
        <taxon>Pseudomonadota</taxon>
        <taxon>Betaproteobacteria</taxon>
        <taxon>Burkholderiales</taxon>
        <taxon>Comamonadaceae</taxon>
        <taxon>Brachymonas</taxon>
    </lineage>
</organism>
<dbReference type="AlphaFoldDB" id="A0A1H8JW21"/>
<dbReference type="RefSeq" id="WP_091817778.1">
    <property type="nucleotide sequence ID" value="NZ_FOCW01000008.1"/>
</dbReference>
<evidence type="ECO:0000313" key="1">
    <source>
        <dbReference type="EMBL" id="SEN84577.1"/>
    </source>
</evidence>
<evidence type="ECO:0000313" key="2">
    <source>
        <dbReference type="Proteomes" id="UP000199531"/>
    </source>
</evidence>
<sequence>MKSQRTSPQHLALQAVARALQTAQRSEAYFAEYRKHHSVVEPDAEGRIVRRFPDGQKVILRNMCAQ</sequence>
<keyword evidence="2" id="KW-1185">Reference proteome</keyword>
<accession>A0A1H8JW21</accession>
<protein>
    <submittedName>
        <fullName evidence="1">Uncharacterized protein</fullName>
    </submittedName>
</protein>
<dbReference type="Proteomes" id="UP000199531">
    <property type="component" value="Unassembled WGS sequence"/>
</dbReference>
<name>A0A1H8JW21_9BURK</name>
<reference evidence="1 2" key="1">
    <citation type="submission" date="2016-10" db="EMBL/GenBank/DDBJ databases">
        <authorList>
            <person name="de Groot N.N."/>
        </authorList>
    </citation>
    <scope>NUCLEOTIDE SEQUENCE [LARGE SCALE GENOMIC DNA]</scope>
    <source>
        <strain evidence="1 2">DSM 15123</strain>
    </source>
</reference>